<reference evidence="2" key="1">
    <citation type="submission" date="2020-08" db="EMBL/GenBank/DDBJ databases">
        <title>Multicomponent nature underlies the extraordinary mechanical properties of spider dragline silk.</title>
        <authorList>
            <person name="Kono N."/>
            <person name="Nakamura H."/>
            <person name="Mori M."/>
            <person name="Yoshida Y."/>
            <person name="Ohtoshi R."/>
            <person name="Malay A.D."/>
            <person name="Moran D.A.P."/>
            <person name="Tomita M."/>
            <person name="Numata K."/>
            <person name="Arakawa K."/>
        </authorList>
    </citation>
    <scope>NUCLEOTIDE SEQUENCE</scope>
</reference>
<feature type="region of interest" description="Disordered" evidence="1">
    <location>
        <begin position="107"/>
        <end position="151"/>
    </location>
</feature>
<dbReference type="AlphaFoldDB" id="A0A8X7CKF5"/>
<dbReference type="Proteomes" id="UP000886998">
    <property type="component" value="Unassembled WGS sequence"/>
</dbReference>
<comment type="caution">
    <text evidence="2">The sequence shown here is derived from an EMBL/GenBank/DDBJ whole genome shotgun (WGS) entry which is preliminary data.</text>
</comment>
<gene>
    <name evidence="2" type="ORF">TNIN_27601</name>
</gene>
<proteinExistence type="predicted"/>
<dbReference type="EMBL" id="BMAV01018396">
    <property type="protein sequence ID" value="GFY70731.1"/>
    <property type="molecule type" value="Genomic_DNA"/>
</dbReference>
<name>A0A8X7CKF5_9ARAC</name>
<keyword evidence="3" id="KW-1185">Reference proteome</keyword>
<organism evidence="2 3">
    <name type="scientific">Trichonephila inaurata madagascariensis</name>
    <dbReference type="NCBI Taxonomy" id="2747483"/>
    <lineage>
        <taxon>Eukaryota</taxon>
        <taxon>Metazoa</taxon>
        <taxon>Ecdysozoa</taxon>
        <taxon>Arthropoda</taxon>
        <taxon>Chelicerata</taxon>
        <taxon>Arachnida</taxon>
        <taxon>Araneae</taxon>
        <taxon>Araneomorphae</taxon>
        <taxon>Entelegynae</taxon>
        <taxon>Araneoidea</taxon>
        <taxon>Nephilidae</taxon>
        <taxon>Trichonephila</taxon>
        <taxon>Trichonephila inaurata</taxon>
    </lineage>
</organism>
<evidence type="ECO:0000256" key="1">
    <source>
        <dbReference type="SAM" id="MobiDB-lite"/>
    </source>
</evidence>
<accession>A0A8X7CKF5</accession>
<evidence type="ECO:0000313" key="3">
    <source>
        <dbReference type="Proteomes" id="UP000886998"/>
    </source>
</evidence>
<protein>
    <submittedName>
        <fullName evidence="2">Uncharacterized protein</fullName>
    </submittedName>
</protein>
<evidence type="ECO:0000313" key="2">
    <source>
        <dbReference type="EMBL" id="GFY70731.1"/>
    </source>
</evidence>
<sequence length="151" mass="16442">MRVFRSSIASSRLIIRNLHVVIQSLIHVFSVRVRYRLTCRLCHVAVAQKVEIRSPSVKKAVPGELLSFQICGVLVAFGSRDRLLSKHKKALQVHFLRPRKKGLRVDLQTDFGSRPSSSKGNGKGRGRGSAAVSEALVFPTTPGNASAGAKG</sequence>